<evidence type="ECO:0000256" key="15">
    <source>
        <dbReference type="ARBA" id="ARBA00032605"/>
    </source>
</evidence>
<comment type="function">
    <text evidence="14 19">Joins adenosylcobinamide-GDP and alpha-ribazole to generate adenosylcobalamin (Ado-cobalamin). Also synthesizes adenosylcobalamin 5'-phosphate from adenosylcobinamide-GDP and alpha-ribazole 5'-phosphate.</text>
</comment>
<comment type="similarity">
    <text evidence="4 19">Belongs to the CobS family.</text>
</comment>
<keyword evidence="7 19" id="KW-1003">Cell membrane</keyword>
<dbReference type="Pfam" id="PF02654">
    <property type="entry name" value="CobS"/>
    <property type="match status" value="1"/>
</dbReference>
<comment type="catalytic activity">
    <reaction evidence="18 19">
        <text>alpha-ribazole 5'-phosphate + adenosylcob(III)inamide-GDP = adenosylcob(III)alamin 5'-phosphate + GMP + H(+)</text>
        <dbReference type="Rhea" id="RHEA:23560"/>
        <dbReference type="ChEBI" id="CHEBI:15378"/>
        <dbReference type="ChEBI" id="CHEBI:57918"/>
        <dbReference type="ChEBI" id="CHEBI:58115"/>
        <dbReference type="ChEBI" id="CHEBI:60487"/>
        <dbReference type="ChEBI" id="CHEBI:60493"/>
        <dbReference type="EC" id="2.7.8.26"/>
    </reaction>
</comment>
<keyword evidence="11 19" id="KW-0460">Magnesium</keyword>
<comment type="catalytic activity">
    <reaction evidence="17 19">
        <text>alpha-ribazole + adenosylcob(III)inamide-GDP = adenosylcob(III)alamin + GMP + H(+)</text>
        <dbReference type="Rhea" id="RHEA:16049"/>
        <dbReference type="ChEBI" id="CHEBI:10329"/>
        <dbReference type="ChEBI" id="CHEBI:15378"/>
        <dbReference type="ChEBI" id="CHEBI:18408"/>
        <dbReference type="ChEBI" id="CHEBI:58115"/>
        <dbReference type="ChEBI" id="CHEBI:60487"/>
        <dbReference type="EC" id="2.7.8.26"/>
    </reaction>
</comment>
<evidence type="ECO:0000256" key="9">
    <source>
        <dbReference type="ARBA" id="ARBA00022679"/>
    </source>
</evidence>
<evidence type="ECO:0000256" key="12">
    <source>
        <dbReference type="ARBA" id="ARBA00022989"/>
    </source>
</evidence>
<gene>
    <name evidence="19" type="primary">cobS</name>
    <name evidence="20" type="ORF">BSQ44_06440</name>
</gene>
<evidence type="ECO:0000256" key="19">
    <source>
        <dbReference type="HAMAP-Rule" id="MF_00719"/>
    </source>
</evidence>
<dbReference type="EMBL" id="CP018171">
    <property type="protein sequence ID" value="APH71047.1"/>
    <property type="molecule type" value="Genomic_DNA"/>
</dbReference>
<dbReference type="PANTHER" id="PTHR34148">
    <property type="entry name" value="ADENOSYLCOBINAMIDE-GDP RIBAZOLETRANSFERASE"/>
    <property type="match status" value="1"/>
</dbReference>
<dbReference type="EC" id="2.7.8.26" evidence="5 19"/>
<dbReference type="UniPathway" id="UPA00148">
    <property type="reaction ID" value="UER00238"/>
</dbReference>
<dbReference type="OrthoDB" id="9794626at2"/>
<evidence type="ECO:0000256" key="14">
    <source>
        <dbReference type="ARBA" id="ARBA00025228"/>
    </source>
</evidence>
<evidence type="ECO:0000256" key="8">
    <source>
        <dbReference type="ARBA" id="ARBA00022573"/>
    </source>
</evidence>
<evidence type="ECO:0000256" key="4">
    <source>
        <dbReference type="ARBA" id="ARBA00010561"/>
    </source>
</evidence>
<dbReference type="PANTHER" id="PTHR34148:SF1">
    <property type="entry name" value="ADENOSYLCOBINAMIDE-GDP RIBAZOLETRANSFERASE"/>
    <property type="match status" value="1"/>
</dbReference>
<evidence type="ECO:0000256" key="16">
    <source>
        <dbReference type="ARBA" id="ARBA00032853"/>
    </source>
</evidence>
<dbReference type="HAMAP" id="MF_00719">
    <property type="entry name" value="CobS"/>
    <property type="match status" value="1"/>
</dbReference>
<evidence type="ECO:0000256" key="11">
    <source>
        <dbReference type="ARBA" id="ARBA00022842"/>
    </source>
</evidence>
<evidence type="ECO:0000313" key="20">
    <source>
        <dbReference type="EMBL" id="APH71047.1"/>
    </source>
</evidence>
<protein>
    <recommendedName>
        <fullName evidence="6 19">Adenosylcobinamide-GDP ribazoletransferase</fullName>
        <ecNumber evidence="5 19">2.7.8.26</ecNumber>
    </recommendedName>
    <alternativeName>
        <fullName evidence="16 19">Cobalamin synthase</fullName>
    </alternativeName>
    <alternativeName>
        <fullName evidence="15 19">Cobalamin-5'-phosphate synthase</fullName>
    </alternativeName>
</protein>
<dbReference type="Proteomes" id="UP000182840">
    <property type="component" value="Chromosome"/>
</dbReference>
<dbReference type="RefSeq" id="WP_072602453.1">
    <property type="nucleotide sequence ID" value="NZ_CP018171.1"/>
</dbReference>
<keyword evidence="21" id="KW-1185">Reference proteome</keyword>
<dbReference type="AlphaFoldDB" id="A0A1L3SNP8"/>
<evidence type="ECO:0000256" key="13">
    <source>
        <dbReference type="ARBA" id="ARBA00023136"/>
    </source>
</evidence>
<dbReference type="KEGG" id="meso:BSQ44_06440"/>
<feature type="transmembrane region" description="Helical" evidence="19">
    <location>
        <begin position="183"/>
        <end position="201"/>
    </location>
</feature>
<feature type="transmembrane region" description="Helical" evidence="19">
    <location>
        <begin position="207"/>
        <end position="225"/>
    </location>
</feature>
<evidence type="ECO:0000256" key="10">
    <source>
        <dbReference type="ARBA" id="ARBA00022692"/>
    </source>
</evidence>
<feature type="transmembrane region" description="Helical" evidence="19">
    <location>
        <begin position="69"/>
        <end position="86"/>
    </location>
</feature>
<dbReference type="GO" id="GO:0005886">
    <property type="term" value="C:plasma membrane"/>
    <property type="evidence" value="ECO:0007669"/>
    <property type="project" value="UniProtKB-SubCell"/>
</dbReference>
<dbReference type="InterPro" id="IPR003805">
    <property type="entry name" value="CobS"/>
</dbReference>
<dbReference type="GO" id="GO:0009236">
    <property type="term" value="P:cobalamin biosynthetic process"/>
    <property type="evidence" value="ECO:0007669"/>
    <property type="project" value="UniProtKB-UniRule"/>
</dbReference>
<sequence length="258" mass="25969">MNGGRFLDNPFAADILLCLGFFTRLPLPDRQLTRSFTHALWAAPVAGLVVGVVAGVAGGLALWLSLPSGAAAVVALAAGILVTGALHEDGAADVADGFGGGRTRGDKLSIMRDSRIGSYGTLALILSALARWSAIASIATAEGGWVLLFVLIAAHAASRAVLPAFASIVAAARSDGLSAGIGIIDRNVALGALGIGFLALLPLGFGFAILSVLLLLAVFFGLAALARHQIGGQTGDVLGALQQSCEIVLLLAAAVILT</sequence>
<evidence type="ECO:0000256" key="17">
    <source>
        <dbReference type="ARBA" id="ARBA00048623"/>
    </source>
</evidence>
<evidence type="ECO:0000313" key="21">
    <source>
        <dbReference type="Proteomes" id="UP000182840"/>
    </source>
</evidence>
<reference evidence="21" key="1">
    <citation type="submission" date="2016-11" db="EMBL/GenBank/DDBJ databases">
        <title>Mesorhizobium oceanicum sp. nov., isolated from deep seawater in South China Sea.</title>
        <authorList>
            <person name="Fu G.-Y."/>
        </authorList>
    </citation>
    <scope>NUCLEOTIDE SEQUENCE [LARGE SCALE GENOMIC DNA]</scope>
    <source>
        <strain evidence="21">B7</strain>
    </source>
</reference>
<accession>A0A1L3SNP8</accession>
<comment type="cofactor">
    <cofactor evidence="1 19">
        <name>Mg(2+)</name>
        <dbReference type="ChEBI" id="CHEBI:18420"/>
    </cofactor>
</comment>
<keyword evidence="8 19" id="KW-0169">Cobalamin biosynthesis</keyword>
<evidence type="ECO:0000256" key="5">
    <source>
        <dbReference type="ARBA" id="ARBA00013200"/>
    </source>
</evidence>
<evidence type="ECO:0000256" key="1">
    <source>
        <dbReference type="ARBA" id="ARBA00001946"/>
    </source>
</evidence>
<keyword evidence="9 19" id="KW-0808">Transferase</keyword>
<comment type="pathway">
    <text evidence="3 19">Cofactor biosynthesis; adenosylcobalamin biosynthesis; adenosylcobalamin from cob(II)yrinate a,c-diamide: step 7/7.</text>
</comment>
<keyword evidence="13 19" id="KW-0472">Membrane</keyword>
<evidence type="ECO:0000256" key="3">
    <source>
        <dbReference type="ARBA" id="ARBA00004663"/>
    </source>
</evidence>
<evidence type="ECO:0000256" key="6">
    <source>
        <dbReference type="ARBA" id="ARBA00015850"/>
    </source>
</evidence>
<dbReference type="GO" id="GO:0051073">
    <property type="term" value="F:adenosylcobinamide-GDP ribazoletransferase activity"/>
    <property type="evidence" value="ECO:0007669"/>
    <property type="project" value="UniProtKB-UniRule"/>
</dbReference>
<evidence type="ECO:0000256" key="2">
    <source>
        <dbReference type="ARBA" id="ARBA00004651"/>
    </source>
</evidence>
<feature type="transmembrane region" description="Helical" evidence="19">
    <location>
        <begin position="39"/>
        <end position="63"/>
    </location>
</feature>
<proteinExistence type="inferred from homology"/>
<dbReference type="STRING" id="1670800.BSQ44_06440"/>
<evidence type="ECO:0000256" key="18">
    <source>
        <dbReference type="ARBA" id="ARBA00049504"/>
    </source>
</evidence>
<feature type="transmembrane region" description="Helical" evidence="19">
    <location>
        <begin position="145"/>
        <end position="171"/>
    </location>
</feature>
<feature type="transmembrane region" description="Helical" evidence="19">
    <location>
        <begin position="116"/>
        <end position="139"/>
    </location>
</feature>
<name>A0A1L3SNP8_9HYPH</name>
<comment type="subcellular location">
    <subcellularLocation>
        <location evidence="2 19">Cell membrane</location>
        <topology evidence="2 19">Multi-pass membrane protein</topology>
    </subcellularLocation>
</comment>
<dbReference type="GO" id="GO:0008818">
    <property type="term" value="F:cobalamin 5'-phosphate synthase activity"/>
    <property type="evidence" value="ECO:0007669"/>
    <property type="project" value="UniProtKB-UniRule"/>
</dbReference>
<organism evidence="20 21">
    <name type="scientific">Aquibium oceanicum</name>
    <dbReference type="NCBI Taxonomy" id="1670800"/>
    <lineage>
        <taxon>Bacteria</taxon>
        <taxon>Pseudomonadati</taxon>
        <taxon>Pseudomonadota</taxon>
        <taxon>Alphaproteobacteria</taxon>
        <taxon>Hyphomicrobiales</taxon>
        <taxon>Phyllobacteriaceae</taxon>
        <taxon>Aquibium</taxon>
    </lineage>
</organism>
<keyword evidence="12 19" id="KW-1133">Transmembrane helix</keyword>
<feature type="transmembrane region" description="Helical" evidence="19">
    <location>
        <begin position="6"/>
        <end position="27"/>
    </location>
</feature>
<evidence type="ECO:0000256" key="7">
    <source>
        <dbReference type="ARBA" id="ARBA00022475"/>
    </source>
</evidence>
<keyword evidence="10 19" id="KW-0812">Transmembrane</keyword>